<feature type="transmembrane region" description="Helical" evidence="6">
    <location>
        <begin position="7"/>
        <end position="33"/>
    </location>
</feature>
<evidence type="ECO:0000256" key="3">
    <source>
        <dbReference type="ARBA" id="ARBA00022801"/>
    </source>
</evidence>
<comment type="caution">
    <text evidence="8">The sequence shown here is derived from an EMBL/GenBank/DDBJ whole genome shotgun (WGS) entry which is preliminary data.</text>
</comment>
<dbReference type="InterPro" id="IPR001478">
    <property type="entry name" value="PDZ"/>
</dbReference>
<keyword evidence="6" id="KW-0812">Transmembrane</keyword>
<dbReference type="Gene3D" id="2.30.42.10">
    <property type="match status" value="1"/>
</dbReference>
<keyword evidence="6" id="KW-1133">Transmembrane helix</keyword>
<evidence type="ECO:0000256" key="2">
    <source>
        <dbReference type="ARBA" id="ARBA00022670"/>
    </source>
</evidence>
<dbReference type="PANTHER" id="PTHR32060:SF30">
    <property type="entry name" value="CARBOXY-TERMINAL PROCESSING PROTEASE CTPA"/>
    <property type="match status" value="1"/>
</dbReference>
<dbReference type="SUPFAM" id="SSF50156">
    <property type="entry name" value="PDZ domain-like"/>
    <property type="match status" value="1"/>
</dbReference>
<keyword evidence="2" id="KW-0645">Protease</keyword>
<evidence type="ECO:0000256" key="6">
    <source>
        <dbReference type="SAM" id="Phobius"/>
    </source>
</evidence>
<sequence>MNRKISVGMAVSIVILAMTVTFSITMLVAMRLFDSTVSSVKEKESMYNKIAEVDRYVRSNDYYTIDETTLYDRLTAGYLLGTGDKYARYYTAQGYTDLMNTQNGTLMGIGVELAIDQSGYAKVTKVYDDSPAHEAGITVGDYLTAVDGTDIKNLTGVEAVQTKLRGESGTTVNVTWLDSEATEHTADLTHSGYNTTTVDYEMLQDNVGYIRVRQFDGSTPSELDYALRSLNAGGAVSFVFDLRDNGGGILDDAISCIDLIVPEGTVAYAEDKDGNRTALGSSTGDSIITQPLVCLVNGNTASAAELFASSLRTMSGARLVGTTTMGKGTIQSSPQRLSDGSAVVVTVAKLLCGDGSSFDGTGLTVDVDRTLTADEQTAYYDYTTSTDPQIQRAVATAQQMTGLTTVSGVNEADSTADSTAAAPAEGEAESEAASATESEAASGSEPAASSEGAGE</sequence>
<dbReference type="GO" id="GO:0006508">
    <property type="term" value="P:proteolysis"/>
    <property type="evidence" value="ECO:0007669"/>
    <property type="project" value="UniProtKB-KW"/>
</dbReference>
<proteinExistence type="inferred from homology"/>
<dbReference type="SMART" id="SM00245">
    <property type="entry name" value="TSPc"/>
    <property type="match status" value="1"/>
</dbReference>
<protein>
    <submittedName>
        <fullName evidence="8">Peptidase</fullName>
    </submittedName>
</protein>
<keyword evidence="3" id="KW-0378">Hydrolase</keyword>
<dbReference type="CDD" id="cd06782">
    <property type="entry name" value="cpPDZ_CPP-like"/>
    <property type="match status" value="1"/>
</dbReference>
<dbReference type="GO" id="GO:0007165">
    <property type="term" value="P:signal transduction"/>
    <property type="evidence" value="ECO:0007669"/>
    <property type="project" value="TreeGrafter"/>
</dbReference>
<comment type="similarity">
    <text evidence="1">Belongs to the peptidase S41A family.</text>
</comment>
<dbReference type="Gene3D" id="3.90.226.10">
    <property type="entry name" value="2-enoyl-CoA Hydratase, Chain A, domain 1"/>
    <property type="match status" value="1"/>
</dbReference>
<evidence type="ECO:0000313" key="9">
    <source>
        <dbReference type="Proteomes" id="UP000220005"/>
    </source>
</evidence>
<dbReference type="AlphaFoldDB" id="A0A2A7AR06"/>
<dbReference type="GO" id="GO:0004175">
    <property type="term" value="F:endopeptidase activity"/>
    <property type="evidence" value="ECO:0007669"/>
    <property type="project" value="TreeGrafter"/>
</dbReference>
<dbReference type="Proteomes" id="UP000220005">
    <property type="component" value="Unassembled WGS sequence"/>
</dbReference>
<feature type="region of interest" description="Disordered" evidence="5">
    <location>
        <begin position="407"/>
        <end position="455"/>
    </location>
</feature>
<evidence type="ECO:0000259" key="7">
    <source>
        <dbReference type="PROSITE" id="PS50106"/>
    </source>
</evidence>
<dbReference type="PROSITE" id="PS50106">
    <property type="entry name" value="PDZ"/>
    <property type="match status" value="1"/>
</dbReference>
<dbReference type="InterPro" id="IPR005151">
    <property type="entry name" value="Tail-specific_protease"/>
</dbReference>
<feature type="compositionally biased region" description="Low complexity" evidence="5">
    <location>
        <begin position="411"/>
        <end position="455"/>
    </location>
</feature>
<dbReference type="PANTHER" id="PTHR32060">
    <property type="entry name" value="TAIL-SPECIFIC PROTEASE"/>
    <property type="match status" value="1"/>
</dbReference>
<dbReference type="EMBL" id="NMTY01000012">
    <property type="protein sequence ID" value="PDX81550.1"/>
    <property type="molecule type" value="Genomic_DNA"/>
</dbReference>
<dbReference type="InterPro" id="IPR041489">
    <property type="entry name" value="PDZ_6"/>
</dbReference>
<feature type="domain" description="PDZ" evidence="7">
    <location>
        <begin position="95"/>
        <end position="161"/>
    </location>
</feature>
<dbReference type="Pfam" id="PF17820">
    <property type="entry name" value="PDZ_6"/>
    <property type="match status" value="1"/>
</dbReference>
<dbReference type="InterPro" id="IPR004447">
    <property type="entry name" value="Peptidase_S41A"/>
</dbReference>
<keyword evidence="4" id="KW-0720">Serine protease</keyword>
<keyword evidence="6" id="KW-0472">Membrane</keyword>
<dbReference type="RefSeq" id="WP_097839233.1">
    <property type="nucleotide sequence ID" value="NZ_NMTY01000012.1"/>
</dbReference>
<dbReference type="GO" id="GO:0030288">
    <property type="term" value="C:outer membrane-bounded periplasmic space"/>
    <property type="evidence" value="ECO:0007669"/>
    <property type="project" value="TreeGrafter"/>
</dbReference>
<dbReference type="InterPro" id="IPR029045">
    <property type="entry name" value="ClpP/crotonase-like_dom_sf"/>
</dbReference>
<dbReference type="SMART" id="SM00228">
    <property type="entry name" value="PDZ"/>
    <property type="match status" value="1"/>
</dbReference>
<evidence type="ECO:0000256" key="5">
    <source>
        <dbReference type="SAM" id="MobiDB-lite"/>
    </source>
</evidence>
<name>A0A2A7AR06_9FIRM</name>
<evidence type="ECO:0000313" key="8">
    <source>
        <dbReference type="EMBL" id="PDX81550.1"/>
    </source>
</evidence>
<accession>A0A2A7AR06</accession>
<dbReference type="Pfam" id="PF03572">
    <property type="entry name" value="Peptidase_S41"/>
    <property type="match status" value="1"/>
</dbReference>
<dbReference type="InterPro" id="IPR036034">
    <property type="entry name" value="PDZ_sf"/>
</dbReference>
<reference evidence="8 9" key="1">
    <citation type="journal article" date="2017" name="Front. Microbiol.">
        <title>New Insights into the Diversity of the Genus Faecalibacterium.</title>
        <authorList>
            <person name="Benevides L."/>
            <person name="Burman S."/>
            <person name="Martin R."/>
            <person name="Robert V."/>
            <person name="Thomas M."/>
            <person name="Miquel S."/>
            <person name="Chain F."/>
            <person name="Sokol H."/>
            <person name="Bermudez-Humaran L.G."/>
            <person name="Morrison M."/>
            <person name="Langella P."/>
            <person name="Azevedo V.A."/>
            <person name="Chatel J.M."/>
            <person name="Soares S."/>
        </authorList>
    </citation>
    <scope>NUCLEOTIDE SEQUENCE [LARGE SCALE GENOMIC DNA]</scope>
    <source>
        <strain evidence="8 9">CNCM I 4575</strain>
    </source>
</reference>
<gene>
    <name evidence="8" type="ORF">CGS58_05560</name>
</gene>
<dbReference type="Gene3D" id="3.30.750.44">
    <property type="match status" value="1"/>
</dbReference>
<dbReference type="CDD" id="cd07560">
    <property type="entry name" value="Peptidase_S41_CPP"/>
    <property type="match status" value="1"/>
</dbReference>
<organism evidence="8 9">
    <name type="scientific">Faecalibacterium prausnitzii</name>
    <dbReference type="NCBI Taxonomy" id="853"/>
    <lineage>
        <taxon>Bacteria</taxon>
        <taxon>Bacillati</taxon>
        <taxon>Bacillota</taxon>
        <taxon>Clostridia</taxon>
        <taxon>Eubacteriales</taxon>
        <taxon>Oscillospiraceae</taxon>
        <taxon>Faecalibacterium</taxon>
    </lineage>
</organism>
<evidence type="ECO:0000256" key="4">
    <source>
        <dbReference type="ARBA" id="ARBA00022825"/>
    </source>
</evidence>
<evidence type="ECO:0000256" key="1">
    <source>
        <dbReference type="ARBA" id="ARBA00009179"/>
    </source>
</evidence>
<dbReference type="GO" id="GO:0008236">
    <property type="term" value="F:serine-type peptidase activity"/>
    <property type="evidence" value="ECO:0007669"/>
    <property type="project" value="UniProtKB-KW"/>
</dbReference>
<dbReference type="SUPFAM" id="SSF52096">
    <property type="entry name" value="ClpP/crotonase"/>
    <property type="match status" value="1"/>
</dbReference>